<keyword evidence="1" id="KW-0732">Signal</keyword>
<dbReference type="Proteomes" id="UP000266426">
    <property type="component" value="Unassembled WGS sequence"/>
</dbReference>
<evidence type="ECO:0000256" key="1">
    <source>
        <dbReference type="SAM" id="SignalP"/>
    </source>
</evidence>
<dbReference type="AlphaFoldDB" id="A0A3A4R535"/>
<name>A0A3A4R535_9BACT</name>
<feature type="signal peptide" evidence="1">
    <location>
        <begin position="1"/>
        <end position="25"/>
    </location>
</feature>
<protein>
    <recommendedName>
        <fullName evidence="4">PEP-CTERM sorting domain-containing protein</fullName>
    </recommendedName>
</protein>
<sequence>MKRNIVVGLAVGATAVMMWALSASASTIEVSGTGVTKGSVWYGYFANYPQSPYWHYVATPYMDVKHTLNPMTFRAFAEFSLQEWYAKGVDVSHITSVTLSYEQTEMQGILYNVYGMNSDIYKDGAITTDQFGDIGNSVSQQTSQSSTSGPAQVSLDVTSIVLNDIDFDNAWTGFIFTLASETGYQYVSLSNPVLYIETDLPDTTAIPEPATILLVSLSTLWATRRLRK</sequence>
<feature type="chain" id="PRO_5017482679" description="PEP-CTERM sorting domain-containing protein" evidence="1">
    <location>
        <begin position="26"/>
        <end position="228"/>
    </location>
</feature>
<evidence type="ECO:0000313" key="2">
    <source>
        <dbReference type="EMBL" id="RJP60089.1"/>
    </source>
</evidence>
<comment type="caution">
    <text evidence="2">The sequence shown here is derived from an EMBL/GenBank/DDBJ whole genome shotgun (WGS) entry which is preliminary data.</text>
</comment>
<reference evidence="2 3" key="1">
    <citation type="journal article" date="2017" name="ISME J.">
        <title>Energy and carbon metabolisms in a deep terrestrial subsurface fluid microbial community.</title>
        <authorList>
            <person name="Momper L."/>
            <person name="Jungbluth S.P."/>
            <person name="Lee M.D."/>
            <person name="Amend J.P."/>
        </authorList>
    </citation>
    <scope>NUCLEOTIDE SEQUENCE [LARGE SCALE GENOMIC DNA]</scope>
    <source>
        <strain evidence="2">SURF_26</strain>
    </source>
</reference>
<accession>A0A3A4R535</accession>
<gene>
    <name evidence="2" type="ORF">C4541_04795</name>
</gene>
<dbReference type="EMBL" id="QZJZ01000035">
    <property type="protein sequence ID" value="RJP60089.1"/>
    <property type="molecule type" value="Genomic_DNA"/>
</dbReference>
<evidence type="ECO:0000313" key="3">
    <source>
        <dbReference type="Proteomes" id="UP000266426"/>
    </source>
</evidence>
<proteinExistence type="predicted"/>
<organism evidence="2 3">
    <name type="scientific">Candidatus Auribacter fodinae</name>
    <dbReference type="NCBI Taxonomy" id="2093366"/>
    <lineage>
        <taxon>Bacteria</taxon>
        <taxon>Pseudomonadati</taxon>
        <taxon>Candidatus Auribacterota</taxon>
        <taxon>Candidatus Auribacteria</taxon>
        <taxon>Candidatus Auribacterales</taxon>
        <taxon>Candidatus Auribacteraceae</taxon>
        <taxon>Candidatus Auribacter</taxon>
    </lineage>
</organism>
<evidence type="ECO:0008006" key="4">
    <source>
        <dbReference type="Google" id="ProtNLM"/>
    </source>
</evidence>